<sequence>MLPIAEIPLIKAGTKFFDSPLLENMGIKTGLLKECPKQCIFMDDKMVILKTKVDITLLHARDLKNEKLEEMKYASNMNSLGTKVLYSMESPLYTPVTGFNNDYIITYQSNSYGLSRKYDFFERITSTPGAGEVWSDEQVSI</sequence>
<evidence type="ECO:0000313" key="1">
    <source>
        <dbReference type="Proteomes" id="UP000887577"/>
    </source>
</evidence>
<organism evidence="1 2">
    <name type="scientific">Panagrolaimus superbus</name>
    <dbReference type="NCBI Taxonomy" id="310955"/>
    <lineage>
        <taxon>Eukaryota</taxon>
        <taxon>Metazoa</taxon>
        <taxon>Ecdysozoa</taxon>
        <taxon>Nematoda</taxon>
        <taxon>Chromadorea</taxon>
        <taxon>Rhabditida</taxon>
        <taxon>Tylenchina</taxon>
        <taxon>Panagrolaimomorpha</taxon>
        <taxon>Panagrolaimoidea</taxon>
        <taxon>Panagrolaimidae</taxon>
        <taxon>Panagrolaimus</taxon>
    </lineage>
</organism>
<proteinExistence type="predicted"/>
<dbReference type="Proteomes" id="UP000887577">
    <property type="component" value="Unplaced"/>
</dbReference>
<accession>A0A914Z977</accession>
<protein>
    <submittedName>
        <fullName evidence="2">Uncharacterized protein</fullName>
    </submittedName>
</protein>
<keyword evidence="1" id="KW-1185">Reference proteome</keyword>
<name>A0A914Z977_9BILA</name>
<evidence type="ECO:0000313" key="2">
    <source>
        <dbReference type="WBParaSite" id="PSU_v2.g8472.t1"/>
    </source>
</evidence>
<dbReference type="WBParaSite" id="PSU_v2.g8472.t1">
    <property type="protein sequence ID" value="PSU_v2.g8472.t1"/>
    <property type="gene ID" value="PSU_v2.g8472"/>
</dbReference>
<dbReference type="AlphaFoldDB" id="A0A914Z977"/>
<reference evidence="2" key="1">
    <citation type="submission" date="2022-11" db="UniProtKB">
        <authorList>
            <consortium name="WormBaseParasite"/>
        </authorList>
    </citation>
    <scope>IDENTIFICATION</scope>
</reference>